<dbReference type="GO" id="GO:0071555">
    <property type="term" value="P:cell wall organization"/>
    <property type="evidence" value="ECO:0007669"/>
    <property type="project" value="UniProtKB-KW"/>
</dbReference>
<evidence type="ECO:0000256" key="6">
    <source>
        <dbReference type="ARBA" id="ARBA00022984"/>
    </source>
</evidence>
<dbReference type="Pfam" id="PF04101">
    <property type="entry name" value="Glyco_tran_28_C"/>
    <property type="match status" value="1"/>
</dbReference>
<evidence type="ECO:0000256" key="2">
    <source>
        <dbReference type="ARBA" id="ARBA00022618"/>
    </source>
</evidence>
<dbReference type="PANTHER" id="PTHR21015:SF22">
    <property type="entry name" value="GLYCOSYLTRANSFERASE"/>
    <property type="match status" value="1"/>
</dbReference>
<keyword evidence="4" id="KW-0808">Transferase</keyword>
<reference evidence="12" key="1">
    <citation type="submission" date="2020-05" db="EMBL/GenBank/DDBJ databases">
        <authorList>
            <person name="Chiriac C."/>
            <person name="Salcher M."/>
            <person name="Ghai R."/>
            <person name="Kavagutti S V."/>
        </authorList>
    </citation>
    <scope>NUCLEOTIDE SEQUENCE</scope>
</reference>
<dbReference type="Gene3D" id="3.40.50.2000">
    <property type="entry name" value="Glycogen Phosphorylase B"/>
    <property type="match status" value="2"/>
</dbReference>
<name>A0A6J7CWS8_9ZZZZ</name>
<keyword evidence="5" id="KW-0133">Cell shape</keyword>
<protein>
    <submittedName>
        <fullName evidence="12">Unannotated protein</fullName>
    </submittedName>
</protein>
<keyword evidence="6" id="KW-0573">Peptidoglycan synthesis</keyword>
<dbReference type="AlphaFoldDB" id="A0A6J7CWS8"/>
<dbReference type="GO" id="GO:0008360">
    <property type="term" value="P:regulation of cell shape"/>
    <property type="evidence" value="ECO:0007669"/>
    <property type="project" value="UniProtKB-KW"/>
</dbReference>
<evidence type="ECO:0000259" key="10">
    <source>
        <dbReference type="Pfam" id="PF03033"/>
    </source>
</evidence>
<dbReference type="EMBL" id="CAFBLU010000003">
    <property type="protein sequence ID" value="CAB4863252.1"/>
    <property type="molecule type" value="Genomic_DNA"/>
</dbReference>
<evidence type="ECO:0000256" key="5">
    <source>
        <dbReference type="ARBA" id="ARBA00022960"/>
    </source>
</evidence>
<gene>
    <name evidence="12" type="ORF">UFOPK3444_00300</name>
</gene>
<organism evidence="12">
    <name type="scientific">freshwater metagenome</name>
    <dbReference type="NCBI Taxonomy" id="449393"/>
    <lineage>
        <taxon>unclassified sequences</taxon>
        <taxon>metagenomes</taxon>
        <taxon>ecological metagenomes</taxon>
    </lineage>
</organism>
<keyword evidence="3" id="KW-0328">Glycosyltransferase</keyword>
<sequence length="349" mass="35919">MIAAGGTAGHVIPALSVAELLAAAGAEVEFAGGDRAESDLVPSAGFAFHRLDAEGLSRTSLLKASRAALRAVPAFFSAVRLIRARRPDVVMGGGGYVAGIVGAAAVVTRTPLVLTEADSHLGISNRLIARFAKKVCLAFPLEGRTASRYVVTGRPVPPAVRDRSSARARFKIPLDATCVLVTGGSLGASSINQAAVDAFADSEFEVLHLAGERDFPALTAPRDGYHLLSYIDDFGDAVEACDLAVARAGGSVFELASHGTPAVLVPYPQAAGDHQTGNARWMETAGAAVIISDSRLTADLLRETVEGILGDRTLLNQMSAASSGLARPQAAADVAAFVRAAAQGPGVKQ</sequence>
<proteinExistence type="inferred from homology"/>
<dbReference type="InterPro" id="IPR006009">
    <property type="entry name" value="GlcNAc_MurG"/>
</dbReference>
<keyword evidence="2" id="KW-0132">Cell division</keyword>
<dbReference type="InterPro" id="IPR007235">
    <property type="entry name" value="Glyco_trans_28_C"/>
</dbReference>
<dbReference type="GO" id="GO:0051301">
    <property type="term" value="P:cell division"/>
    <property type="evidence" value="ECO:0007669"/>
    <property type="project" value="UniProtKB-KW"/>
</dbReference>
<dbReference type="CDD" id="cd03785">
    <property type="entry name" value="GT28_MurG"/>
    <property type="match status" value="1"/>
</dbReference>
<evidence type="ECO:0000313" key="12">
    <source>
        <dbReference type="EMBL" id="CAB4863252.1"/>
    </source>
</evidence>
<evidence type="ECO:0000256" key="7">
    <source>
        <dbReference type="ARBA" id="ARBA00023136"/>
    </source>
</evidence>
<dbReference type="GO" id="GO:0009252">
    <property type="term" value="P:peptidoglycan biosynthetic process"/>
    <property type="evidence" value="ECO:0007669"/>
    <property type="project" value="UniProtKB-KW"/>
</dbReference>
<dbReference type="HAMAP" id="MF_00033">
    <property type="entry name" value="MurG"/>
    <property type="match status" value="1"/>
</dbReference>
<dbReference type="InterPro" id="IPR004276">
    <property type="entry name" value="GlycoTrans_28_N"/>
</dbReference>
<keyword evidence="8" id="KW-0131">Cell cycle</keyword>
<evidence type="ECO:0000256" key="9">
    <source>
        <dbReference type="ARBA" id="ARBA00023316"/>
    </source>
</evidence>
<keyword evidence="1" id="KW-1003">Cell membrane</keyword>
<dbReference type="Pfam" id="PF03033">
    <property type="entry name" value="Glyco_transf_28"/>
    <property type="match status" value="1"/>
</dbReference>
<feature type="domain" description="Glycosyltransferase family 28 N-terminal" evidence="10">
    <location>
        <begin position="1"/>
        <end position="135"/>
    </location>
</feature>
<evidence type="ECO:0000259" key="11">
    <source>
        <dbReference type="Pfam" id="PF04101"/>
    </source>
</evidence>
<dbReference type="GO" id="GO:0050511">
    <property type="term" value="F:undecaprenyldiphospho-muramoylpentapeptide beta-N-acetylglucosaminyltransferase activity"/>
    <property type="evidence" value="ECO:0007669"/>
    <property type="project" value="InterPro"/>
</dbReference>
<dbReference type="GO" id="GO:0005975">
    <property type="term" value="P:carbohydrate metabolic process"/>
    <property type="evidence" value="ECO:0007669"/>
    <property type="project" value="InterPro"/>
</dbReference>
<evidence type="ECO:0000256" key="3">
    <source>
        <dbReference type="ARBA" id="ARBA00022676"/>
    </source>
</evidence>
<dbReference type="SUPFAM" id="SSF53756">
    <property type="entry name" value="UDP-Glycosyltransferase/glycogen phosphorylase"/>
    <property type="match status" value="1"/>
</dbReference>
<keyword evidence="9" id="KW-0961">Cell wall biogenesis/degradation</keyword>
<accession>A0A6J7CWS8</accession>
<dbReference type="PANTHER" id="PTHR21015">
    <property type="entry name" value="UDP-N-ACETYLGLUCOSAMINE--N-ACETYLMURAMYL-(PENTAPEPTIDE) PYROPHOSPHORYL-UNDECAPRENOL N-ACETYLGLUCOSAMINE TRANSFERASE 1"/>
    <property type="match status" value="1"/>
</dbReference>
<feature type="domain" description="Glycosyl transferase family 28 C-terminal" evidence="11">
    <location>
        <begin position="179"/>
        <end position="331"/>
    </location>
</feature>
<evidence type="ECO:0000256" key="8">
    <source>
        <dbReference type="ARBA" id="ARBA00023306"/>
    </source>
</evidence>
<evidence type="ECO:0000256" key="4">
    <source>
        <dbReference type="ARBA" id="ARBA00022679"/>
    </source>
</evidence>
<evidence type="ECO:0000256" key="1">
    <source>
        <dbReference type="ARBA" id="ARBA00022475"/>
    </source>
</evidence>
<keyword evidence="7" id="KW-0472">Membrane</keyword>